<evidence type="ECO:0000313" key="13">
    <source>
        <dbReference type="Proteomes" id="UP000287857"/>
    </source>
</evidence>
<dbReference type="SMART" id="SM00851">
    <property type="entry name" value="MGS"/>
    <property type="match status" value="1"/>
</dbReference>
<gene>
    <name evidence="10" type="primary">purH</name>
    <name evidence="12" type="ORF">CBF37_07900</name>
</gene>
<dbReference type="GO" id="GO:0006189">
    <property type="term" value="P:'de novo' IMP biosynthetic process"/>
    <property type="evidence" value="ECO:0007669"/>
    <property type="project" value="UniProtKB-UniRule"/>
</dbReference>
<dbReference type="HAMAP" id="MF_00139">
    <property type="entry name" value="PurH"/>
    <property type="match status" value="1"/>
</dbReference>
<feature type="domain" description="MGS-like" evidence="11">
    <location>
        <begin position="1"/>
        <end position="146"/>
    </location>
</feature>
<comment type="caution">
    <text evidence="12">The sequence shown here is derived from an EMBL/GenBank/DDBJ whole genome shotgun (WGS) entry which is preliminary data.</text>
</comment>
<dbReference type="PANTHER" id="PTHR11692">
    <property type="entry name" value="BIFUNCTIONAL PURINE BIOSYNTHESIS PROTEIN PURH"/>
    <property type="match status" value="1"/>
</dbReference>
<dbReference type="InterPro" id="IPR024051">
    <property type="entry name" value="AICAR_Tfase_dup_dom_sf"/>
</dbReference>
<keyword evidence="5 10" id="KW-0658">Purine biosynthesis</keyword>
<keyword evidence="6 10" id="KW-0378">Hydrolase</keyword>
<dbReference type="AlphaFoldDB" id="A0A429ZX56"/>
<reference evidence="12 13" key="1">
    <citation type="submission" date="2017-05" db="EMBL/GenBank/DDBJ databases">
        <title>Vagococcus spp. assemblies.</title>
        <authorList>
            <person name="Gulvik C.A."/>
        </authorList>
    </citation>
    <scope>NUCLEOTIDE SEQUENCE [LARGE SCALE GENOMIC DNA]</scope>
    <source>
        <strain evidence="12 13">SS1995</strain>
    </source>
</reference>
<dbReference type="Pfam" id="PF01808">
    <property type="entry name" value="AICARFT_IMPCHas"/>
    <property type="match status" value="1"/>
</dbReference>
<dbReference type="PROSITE" id="PS51855">
    <property type="entry name" value="MGS"/>
    <property type="match status" value="1"/>
</dbReference>
<dbReference type="PANTHER" id="PTHR11692:SF0">
    <property type="entry name" value="BIFUNCTIONAL PURINE BIOSYNTHESIS PROTEIN ATIC"/>
    <property type="match status" value="1"/>
</dbReference>
<protein>
    <recommendedName>
        <fullName evidence="10">Bifunctional purine biosynthesis protein PurH</fullName>
    </recommendedName>
    <domain>
        <recommendedName>
            <fullName evidence="10">Phosphoribosylaminoimidazolecarboxamide formyltransferase</fullName>
            <ecNumber evidence="10">2.1.2.3</ecNumber>
        </recommendedName>
        <alternativeName>
            <fullName evidence="10">AICAR transformylase</fullName>
        </alternativeName>
    </domain>
    <domain>
        <recommendedName>
            <fullName evidence="10">IMP cyclohydrolase</fullName>
            <ecNumber evidence="10">3.5.4.10</ecNumber>
        </recommendedName>
        <alternativeName>
            <fullName evidence="10">ATIC</fullName>
        </alternativeName>
        <alternativeName>
            <fullName evidence="10">IMP synthase</fullName>
        </alternativeName>
        <alternativeName>
            <fullName evidence="10">Inosinicase</fullName>
        </alternativeName>
    </domain>
</protein>
<dbReference type="InterPro" id="IPR011607">
    <property type="entry name" value="MGS-like_dom"/>
</dbReference>
<dbReference type="EC" id="3.5.4.10" evidence="10"/>
<dbReference type="CDD" id="cd01421">
    <property type="entry name" value="IMPCH"/>
    <property type="match status" value="1"/>
</dbReference>
<dbReference type="SUPFAM" id="SSF53927">
    <property type="entry name" value="Cytidine deaminase-like"/>
    <property type="match status" value="1"/>
</dbReference>
<comment type="similarity">
    <text evidence="3 10">Belongs to the PurH family.</text>
</comment>
<accession>A0A429ZX56</accession>
<dbReference type="PIRSF" id="PIRSF000414">
    <property type="entry name" value="AICARFT_IMPCHas"/>
    <property type="match status" value="1"/>
</dbReference>
<comment type="pathway">
    <text evidence="2 10">Purine metabolism; IMP biosynthesis via de novo pathway; 5-formamido-1-(5-phospho-D-ribosyl)imidazole-4-carboxamide from 5-amino-1-(5-phospho-D-ribosyl)imidazole-4-carboxamide (10-formyl THF route): step 1/1.</text>
</comment>
<dbReference type="Gene3D" id="3.40.50.1380">
    <property type="entry name" value="Methylglyoxal synthase-like domain"/>
    <property type="match status" value="1"/>
</dbReference>
<keyword evidence="7 10" id="KW-0511">Multifunctional enzyme</keyword>
<evidence type="ECO:0000256" key="7">
    <source>
        <dbReference type="ARBA" id="ARBA00023268"/>
    </source>
</evidence>
<evidence type="ECO:0000313" key="12">
    <source>
        <dbReference type="EMBL" id="RST98427.1"/>
    </source>
</evidence>
<keyword evidence="13" id="KW-1185">Reference proteome</keyword>
<dbReference type="EC" id="2.1.2.3" evidence="10"/>
<dbReference type="Proteomes" id="UP000287857">
    <property type="component" value="Unassembled WGS sequence"/>
</dbReference>
<dbReference type="NCBIfam" id="TIGR00355">
    <property type="entry name" value="purH"/>
    <property type="match status" value="1"/>
</dbReference>
<comment type="domain">
    <text evidence="10">The IMP cyclohydrolase activity resides in the N-terminal region.</text>
</comment>
<dbReference type="InterPro" id="IPR016193">
    <property type="entry name" value="Cytidine_deaminase-like"/>
</dbReference>
<dbReference type="FunFam" id="3.40.140.20:FF:000001">
    <property type="entry name" value="Bifunctional purine biosynthesis protein PurH"/>
    <property type="match status" value="1"/>
</dbReference>
<dbReference type="InterPro" id="IPR036914">
    <property type="entry name" value="MGS-like_dom_sf"/>
</dbReference>
<evidence type="ECO:0000256" key="2">
    <source>
        <dbReference type="ARBA" id="ARBA00004954"/>
    </source>
</evidence>
<keyword evidence="4 10" id="KW-0808">Transferase</keyword>
<evidence type="ECO:0000256" key="10">
    <source>
        <dbReference type="HAMAP-Rule" id="MF_00139"/>
    </source>
</evidence>
<evidence type="ECO:0000256" key="3">
    <source>
        <dbReference type="ARBA" id="ARBA00007667"/>
    </source>
</evidence>
<evidence type="ECO:0000256" key="6">
    <source>
        <dbReference type="ARBA" id="ARBA00022801"/>
    </source>
</evidence>
<dbReference type="RefSeq" id="WP_125984205.1">
    <property type="nucleotide sequence ID" value="NZ_NGJS01000010.1"/>
</dbReference>
<evidence type="ECO:0000256" key="5">
    <source>
        <dbReference type="ARBA" id="ARBA00022755"/>
    </source>
</evidence>
<dbReference type="GO" id="GO:0004643">
    <property type="term" value="F:phosphoribosylaminoimidazolecarboxamide formyltransferase activity"/>
    <property type="evidence" value="ECO:0007669"/>
    <property type="project" value="UniProtKB-UniRule"/>
</dbReference>
<dbReference type="Gene3D" id="3.40.140.20">
    <property type="match status" value="2"/>
</dbReference>
<dbReference type="Pfam" id="PF02142">
    <property type="entry name" value="MGS"/>
    <property type="match status" value="1"/>
</dbReference>
<evidence type="ECO:0000256" key="4">
    <source>
        <dbReference type="ARBA" id="ARBA00022679"/>
    </source>
</evidence>
<dbReference type="SMART" id="SM00798">
    <property type="entry name" value="AICARFT_IMPCHas"/>
    <property type="match status" value="1"/>
</dbReference>
<comment type="catalytic activity">
    <reaction evidence="8 10">
        <text>(6R)-10-formyltetrahydrofolate + 5-amino-1-(5-phospho-beta-D-ribosyl)imidazole-4-carboxamide = 5-formamido-1-(5-phospho-D-ribosyl)imidazole-4-carboxamide + (6S)-5,6,7,8-tetrahydrofolate</text>
        <dbReference type="Rhea" id="RHEA:22192"/>
        <dbReference type="ChEBI" id="CHEBI:57453"/>
        <dbReference type="ChEBI" id="CHEBI:58467"/>
        <dbReference type="ChEBI" id="CHEBI:58475"/>
        <dbReference type="ChEBI" id="CHEBI:195366"/>
        <dbReference type="EC" id="2.1.2.3"/>
    </reaction>
</comment>
<dbReference type="NCBIfam" id="NF002049">
    <property type="entry name" value="PRK00881.1"/>
    <property type="match status" value="1"/>
</dbReference>
<sequence length="513" mass="56969">MTIKRALISVSDKTNVVEFSKKLRILGYEIISTGGTQRVLEEAGVVTVNIEDVTHFPEILDGRVKTLHPMIHGGLLGKRGLKTHIQTMKEHNIMPIDLVCVNLYPFKETLETSSVSEDEIIENIDIGGPSMLRSAGKNFESVTVVVEASDYEKILAEIKEFKNTTLETRKKLAAKAFRHTASYDALIADYLTKSVGIEEPEDLNLTFELQQSLRYGENGHQKASFYADKQRKAYTISSAKQLHGKELSFNNIKDADACLRIIREFETPAAVAVKHMNPCGIGLGETIFEAFSYAYESDPVSIFGGIIALNREVDLETAEKLSHIFLEIIIAPSFSKKAFELLSQKKNIRLLILDMTNTSVAGGKEYTSVLGGLLIQEHDDIKETKQNFEVMTKREPTKEEWDALIFAYKAVKHVKSNAIVVANNHQTLGIGAGQMNRVGSVQIAINQAKERLDGAVLSSDAFFPMSDSVEIIGEAGIKAIIQPGGSIRDQESIDMADKYDIAMVFTKVRHFKH</sequence>
<dbReference type="FunFam" id="3.40.140.20:FF:000002">
    <property type="entry name" value="Bifunctional purine biosynthesis protein PurH"/>
    <property type="match status" value="1"/>
</dbReference>
<dbReference type="GO" id="GO:0003937">
    <property type="term" value="F:IMP cyclohydrolase activity"/>
    <property type="evidence" value="ECO:0007669"/>
    <property type="project" value="UniProtKB-UniRule"/>
</dbReference>
<dbReference type="OrthoDB" id="9802065at2"/>
<dbReference type="InterPro" id="IPR002695">
    <property type="entry name" value="PurH-like"/>
</dbReference>
<dbReference type="SUPFAM" id="SSF52335">
    <property type="entry name" value="Methylglyoxal synthase-like"/>
    <property type="match status" value="1"/>
</dbReference>
<dbReference type="GO" id="GO:0005829">
    <property type="term" value="C:cytosol"/>
    <property type="evidence" value="ECO:0007669"/>
    <property type="project" value="TreeGrafter"/>
</dbReference>
<dbReference type="FunFam" id="3.40.50.1380:FF:000001">
    <property type="entry name" value="Bifunctional purine biosynthesis protein PurH"/>
    <property type="match status" value="1"/>
</dbReference>
<comment type="pathway">
    <text evidence="1 10">Purine metabolism; IMP biosynthesis via de novo pathway; IMP from 5-formamido-1-(5-phospho-D-ribosyl)imidazole-4-carboxamide: step 1/1.</text>
</comment>
<evidence type="ECO:0000256" key="1">
    <source>
        <dbReference type="ARBA" id="ARBA00004844"/>
    </source>
</evidence>
<dbReference type="EMBL" id="NGJS01000010">
    <property type="protein sequence ID" value="RST98427.1"/>
    <property type="molecule type" value="Genomic_DNA"/>
</dbReference>
<evidence type="ECO:0000256" key="8">
    <source>
        <dbReference type="ARBA" id="ARBA00050488"/>
    </source>
</evidence>
<proteinExistence type="inferred from homology"/>
<comment type="catalytic activity">
    <reaction evidence="9 10">
        <text>IMP + H2O = 5-formamido-1-(5-phospho-D-ribosyl)imidazole-4-carboxamide</text>
        <dbReference type="Rhea" id="RHEA:18445"/>
        <dbReference type="ChEBI" id="CHEBI:15377"/>
        <dbReference type="ChEBI" id="CHEBI:58053"/>
        <dbReference type="ChEBI" id="CHEBI:58467"/>
        <dbReference type="EC" id="3.5.4.10"/>
    </reaction>
</comment>
<evidence type="ECO:0000259" key="11">
    <source>
        <dbReference type="PROSITE" id="PS51855"/>
    </source>
</evidence>
<name>A0A429ZX56_9ENTE</name>
<dbReference type="UniPathway" id="UPA00074">
    <property type="reaction ID" value="UER00133"/>
</dbReference>
<evidence type="ECO:0000256" key="9">
    <source>
        <dbReference type="ARBA" id="ARBA00050687"/>
    </source>
</evidence>
<organism evidence="12 13">
    <name type="scientific">Vagococcus vulneris</name>
    <dbReference type="NCBI Taxonomy" id="1977869"/>
    <lineage>
        <taxon>Bacteria</taxon>
        <taxon>Bacillati</taxon>
        <taxon>Bacillota</taxon>
        <taxon>Bacilli</taxon>
        <taxon>Lactobacillales</taxon>
        <taxon>Enterococcaceae</taxon>
        <taxon>Vagococcus</taxon>
    </lineage>
</organism>